<proteinExistence type="predicted"/>
<evidence type="ECO:0000256" key="2">
    <source>
        <dbReference type="SAM" id="Phobius"/>
    </source>
</evidence>
<feature type="compositionally biased region" description="Low complexity" evidence="1">
    <location>
        <begin position="616"/>
        <end position="627"/>
    </location>
</feature>
<dbReference type="EMBL" id="PFAF01000013">
    <property type="protein sequence ID" value="PIR99170.1"/>
    <property type="molecule type" value="Genomic_DNA"/>
</dbReference>
<evidence type="ECO:0000313" key="4">
    <source>
        <dbReference type="Proteomes" id="UP000230796"/>
    </source>
</evidence>
<keyword evidence="2" id="KW-0812">Transmembrane</keyword>
<feature type="compositionally biased region" description="Basic and acidic residues" evidence="1">
    <location>
        <begin position="606"/>
        <end position="615"/>
    </location>
</feature>
<gene>
    <name evidence="3" type="ORF">COT87_00880</name>
</gene>
<evidence type="ECO:0000313" key="3">
    <source>
        <dbReference type="EMBL" id="PIR99170.1"/>
    </source>
</evidence>
<feature type="region of interest" description="Disordered" evidence="1">
    <location>
        <begin position="605"/>
        <end position="627"/>
    </location>
</feature>
<reference evidence="4" key="1">
    <citation type="submission" date="2017-09" db="EMBL/GenBank/DDBJ databases">
        <title>Depth-based differentiation of microbial function through sediment-hosted aquifers and enrichment of novel symbionts in the deep terrestrial subsurface.</title>
        <authorList>
            <person name="Probst A.J."/>
            <person name="Ladd B."/>
            <person name="Jarett J.K."/>
            <person name="Geller-Mcgrath D.E."/>
            <person name="Sieber C.M.K."/>
            <person name="Emerson J.B."/>
            <person name="Anantharaman K."/>
            <person name="Thomas B.C."/>
            <person name="Malmstrom R."/>
            <person name="Stieglmeier M."/>
            <person name="Klingl A."/>
            <person name="Woyke T."/>
            <person name="Ryan C.M."/>
            <person name="Banfield J.F."/>
        </authorList>
    </citation>
    <scope>NUCLEOTIDE SEQUENCE [LARGE SCALE GENOMIC DNA]</scope>
</reference>
<feature type="transmembrane region" description="Helical" evidence="2">
    <location>
        <begin position="20"/>
        <end position="40"/>
    </location>
</feature>
<sequence length="983" mass="107569">MFNKKFDLQGGPKRKKRLKIVFTLMSLVLISVGVWTASIYHQKFQASSIFDSTFESTCRANLNLPVGITKIPALLKDAYGKDYPGLLRVSDYSVDLDTYAASWKSIPNGDKLLEDYKAKLPSIVSSIRAMYGEPFQNHRVVIVVVPDLENSQYNEWQMSNLSGQYRPDLNLIMYSEQAANNPETFIHEIIHSFNQGTIVSDAYEEGLVESAAVRITQQLGLPLPAQHAFDTDNRPDLSVVMGYFRTSDNYVTTNDRYDAAAKTFGAFYDNDKNFYKNFRANLKKSTFFNEIIADSKKFVANRLIGASICGDLMFKPDYNVMRPYVSDLQYVLYKSLSTTQRKTLLSSDPILRNLSTTILPDATKLHLFQNATSAQSINIYPENKLYNNIAFYPSTDRVSVYSSYKRNDLLEIFYEYYKQSNVQDEDHTNYINLAKVRQFSASIATDDNSILSKLTKLLETAPDTTFVSLSPQTAATERTPSTGTPAKSYLSVFPTCVASGSIAEKLSCLSKVGSNSSSDNEIVSYNSTSLLSETKMPSDFTGNISITITSSKKKWIVTPKRGSAGGVWPLSQVVWPDGFSATPEYISEKTTSVVSFVNGKISGVSPKKDSIDTTSKDSTTAVPPSSPAVTTTAATAVTSTGATLTGNIIRPTSGAELPITKVGFKYGTSSTNLNNSITGNYPGSFTTKFSANITSGLEAGVTYYFKAYAVNSVGTGLGSVVSFTVPKATTSTSTTSSSSSASSTTTNTTSSSSTVASVTVSSVSATMNSGTSATFTAKVTNTGNTKIAKRGFLYGLVGDENKPLDAYRTDSSNTGQFSKTLKLKTNSRYWVQAYVENSAGKRTVGNTLTNFKMICTAPTVSTNAVTNITEKTATPHGTIKSIGSKPITKRGFQWGYVTSTSKISNSYPLLYSNVANVPFTTGKFTNNPVITGLSGSKKYQVRAYVYSRCGTSYGNWVQFETRTSTNNWSRFKTRVSSWFRIRY</sequence>
<keyword evidence="2" id="KW-1133">Transmembrane helix</keyword>
<dbReference type="AlphaFoldDB" id="A0A2H0VLG8"/>
<organism evidence="3 4">
    <name type="scientific">Candidatus Collierbacteria bacterium CG10_big_fil_rev_8_21_14_0_10_44_9</name>
    <dbReference type="NCBI Taxonomy" id="1974535"/>
    <lineage>
        <taxon>Bacteria</taxon>
        <taxon>Candidatus Collieribacteriota</taxon>
    </lineage>
</organism>
<name>A0A2H0VLG8_9BACT</name>
<protein>
    <recommendedName>
        <fullName evidence="5">Fibronectin type-III domain-containing protein</fullName>
    </recommendedName>
</protein>
<accession>A0A2H0VLG8</accession>
<keyword evidence="2" id="KW-0472">Membrane</keyword>
<feature type="region of interest" description="Disordered" evidence="1">
    <location>
        <begin position="730"/>
        <end position="751"/>
    </location>
</feature>
<evidence type="ECO:0008006" key="5">
    <source>
        <dbReference type="Google" id="ProtNLM"/>
    </source>
</evidence>
<dbReference type="Proteomes" id="UP000230796">
    <property type="component" value="Unassembled WGS sequence"/>
</dbReference>
<evidence type="ECO:0000256" key="1">
    <source>
        <dbReference type="SAM" id="MobiDB-lite"/>
    </source>
</evidence>
<comment type="caution">
    <text evidence="3">The sequence shown here is derived from an EMBL/GenBank/DDBJ whole genome shotgun (WGS) entry which is preliminary data.</text>
</comment>